<evidence type="ECO:0000256" key="3">
    <source>
        <dbReference type="ARBA" id="ARBA00006759"/>
    </source>
</evidence>
<keyword evidence="6 7" id="KW-0862">Zinc</keyword>
<reference evidence="9 10" key="1">
    <citation type="journal article" date="2015" name="Genome Announc.">
        <title>Complete Genome Sequencing of Stenotrophomonas acidaminiphila ZAC14D2_NAIMI4_2, a Multidrug-Resistant Strain Isolated from Sediments of a Polluted River in Mexico, Uncovers New Antibiotic Resistance Genes and a Novel Class-II Lasso Peptide Biosynthesis Gene Cluster.</title>
        <authorList>
            <person name="Vinuesa P."/>
            <person name="Ochoa-Sanchez L.E."/>
        </authorList>
    </citation>
    <scope>NUCLEOTIDE SEQUENCE [LARGE SCALE GENOMIC DNA]</scope>
    <source>
        <strain evidence="9 10">ZAC14D2_NAIMI4_2</strain>
    </source>
</reference>
<comment type="catalytic activity">
    <reaction evidence="1 7">
        <text>an S-(2-hydroxyacyl)glutathione + H2O = a 2-hydroxy carboxylate + glutathione + H(+)</text>
        <dbReference type="Rhea" id="RHEA:21864"/>
        <dbReference type="ChEBI" id="CHEBI:15377"/>
        <dbReference type="ChEBI" id="CHEBI:15378"/>
        <dbReference type="ChEBI" id="CHEBI:57925"/>
        <dbReference type="ChEBI" id="CHEBI:58896"/>
        <dbReference type="ChEBI" id="CHEBI:71261"/>
        <dbReference type="EC" id="3.1.2.6"/>
    </reaction>
</comment>
<keyword evidence="10" id="KW-1185">Reference proteome</keyword>
<protein>
    <recommendedName>
        <fullName evidence="7">Hydroxyacylglutathione hydrolase</fullName>
        <ecNumber evidence="7">3.1.2.6</ecNumber>
    </recommendedName>
    <alternativeName>
        <fullName evidence="7">Glyoxalase II</fullName>
        <shortName evidence="7">Glx II</shortName>
    </alternativeName>
</protein>
<evidence type="ECO:0000256" key="6">
    <source>
        <dbReference type="ARBA" id="ARBA00022833"/>
    </source>
</evidence>
<name>A0A0S1AX79_9GAMM</name>
<dbReference type="UniPathway" id="UPA00619">
    <property type="reaction ID" value="UER00676"/>
</dbReference>
<sequence length="254" mass="28066" precursor="true">MRLTALPAFQDNYIWALQAPDGSTMFVDPGQAQPVLDAATQGMRPAAVLLTHHHDDHVGGVAELRARWPNLAVFAPEDERIHLECERVGEGDRVESAGFTFPVLSVPGHTRSHIAFHGHGHLFCGDTLFSLGCGRMFEGTPAQMLASLRRLAALPAQTRVCCGHEYTLGNAVFARHVDPTNAALHRRQQEAMDMRSRSRPTVPSLLASELECNPFLRTHAEPVRQAIAARLGRAPLDEVEVFAELRRWKDGFRA</sequence>
<dbReference type="PATRIC" id="fig|128780.6.peg.958"/>
<accession>A0A0S1AX79</accession>
<dbReference type="InterPro" id="IPR001279">
    <property type="entry name" value="Metallo-B-lactamas"/>
</dbReference>
<dbReference type="PANTHER" id="PTHR43705:SF1">
    <property type="entry name" value="HYDROXYACYLGLUTATHIONE HYDROLASE GLOB"/>
    <property type="match status" value="1"/>
</dbReference>
<evidence type="ECO:0000313" key="10">
    <source>
        <dbReference type="Proteomes" id="UP000061010"/>
    </source>
</evidence>
<comment type="similarity">
    <text evidence="3 7">Belongs to the metallo-beta-lactamase superfamily. Glyoxalase II family.</text>
</comment>
<evidence type="ECO:0000256" key="1">
    <source>
        <dbReference type="ARBA" id="ARBA00001623"/>
    </source>
</evidence>
<dbReference type="Proteomes" id="UP000061010">
    <property type="component" value="Chromosome"/>
</dbReference>
<dbReference type="GO" id="GO:0004416">
    <property type="term" value="F:hydroxyacylglutathione hydrolase activity"/>
    <property type="evidence" value="ECO:0007669"/>
    <property type="project" value="UniProtKB-UniRule"/>
</dbReference>
<evidence type="ECO:0000259" key="8">
    <source>
        <dbReference type="SMART" id="SM00849"/>
    </source>
</evidence>
<evidence type="ECO:0000313" key="9">
    <source>
        <dbReference type="EMBL" id="ALJ27378.1"/>
    </source>
</evidence>
<dbReference type="EC" id="3.1.2.6" evidence="7"/>
<dbReference type="InterPro" id="IPR035680">
    <property type="entry name" value="Clx_II_MBL"/>
</dbReference>
<dbReference type="HAMAP" id="MF_01374">
    <property type="entry name" value="Glyoxalase_2"/>
    <property type="match status" value="1"/>
</dbReference>
<dbReference type="InterPro" id="IPR036866">
    <property type="entry name" value="RibonucZ/Hydroxyglut_hydro"/>
</dbReference>
<feature type="domain" description="Metallo-beta-lactamase" evidence="8">
    <location>
        <begin position="11"/>
        <end position="164"/>
    </location>
</feature>
<dbReference type="AlphaFoldDB" id="A0A0S1AX79"/>
<feature type="binding site" evidence="7">
    <location>
        <position position="57"/>
    </location>
    <ligand>
        <name>Zn(2+)</name>
        <dbReference type="ChEBI" id="CHEBI:29105"/>
        <label>2</label>
    </ligand>
</feature>
<dbReference type="Gene3D" id="3.60.15.10">
    <property type="entry name" value="Ribonuclease Z/Hydroxyacylglutathione hydrolase-like"/>
    <property type="match status" value="1"/>
</dbReference>
<feature type="binding site" evidence="7">
    <location>
        <position position="56"/>
    </location>
    <ligand>
        <name>Zn(2+)</name>
        <dbReference type="ChEBI" id="CHEBI:29105"/>
        <label>2</label>
    </ligand>
</feature>
<feature type="binding site" evidence="7">
    <location>
        <position position="54"/>
    </location>
    <ligand>
        <name>Zn(2+)</name>
        <dbReference type="ChEBI" id="CHEBI:29105"/>
        <label>1</label>
    </ligand>
</feature>
<dbReference type="OrthoDB" id="9802248at2"/>
<dbReference type="EMBL" id="CP012900">
    <property type="protein sequence ID" value="ALJ27378.1"/>
    <property type="molecule type" value="Genomic_DNA"/>
</dbReference>
<evidence type="ECO:0000256" key="2">
    <source>
        <dbReference type="ARBA" id="ARBA00004963"/>
    </source>
</evidence>
<dbReference type="GO" id="GO:0019243">
    <property type="term" value="P:methylglyoxal catabolic process to D-lactate via S-lactoyl-glutathione"/>
    <property type="evidence" value="ECO:0007669"/>
    <property type="project" value="UniProtKB-UniRule"/>
</dbReference>
<dbReference type="InterPro" id="IPR050110">
    <property type="entry name" value="Glyoxalase_II_hydrolase"/>
</dbReference>
<dbReference type="SUPFAM" id="SSF56281">
    <property type="entry name" value="Metallo-hydrolase/oxidoreductase"/>
    <property type="match status" value="1"/>
</dbReference>
<dbReference type="Pfam" id="PF16123">
    <property type="entry name" value="HAGH_C"/>
    <property type="match status" value="1"/>
</dbReference>
<dbReference type="KEGG" id="sacz:AOT14_09570"/>
<comment type="subunit">
    <text evidence="7">Monomer.</text>
</comment>
<dbReference type="SMART" id="SM00849">
    <property type="entry name" value="Lactamase_B"/>
    <property type="match status" value="1"/>
</dbReference>
<keyword evidence="5 7" id="KW-0378">Hydrolase</keyword>
<comment type="pathway">
    <text evidence="2 7">Secondary metabolite metabolism; methylglyoxal degradation; (R)-lactate from methylglyoxal: step 2/2.</text>
</comment>
<feature type="binding site" evidence="7">
    <location>
        <position position="164"/>
    </location>
    <ligand>
        <name>Zn(2+)</name>
        <dbReference type="ChEBI" id="CHEBI:29105"/>
        <label>2</label>
    </ligand>
</feature>
<comment type="cofactor">
    <cofactor evidence="7">
        <name>Zn(2+)</name>
        <dbReference type="ChEBI" id="CHEBI:29105"/>
    </cofactor>
    <text evidence="7">Binds 2 Zn(2+) ions per subunit.</text>
</comment>
<feature type="binding site" evidence="7">
    <location>
        <position position="126"/>
    </location>
    <ligand>
        <name>Zn(2+)</name>
        <dbReference type="ChEBI" id="CHEBI:29105"/>
        <label>2</label>
    </ligand>
</feature>
<evidence type="ECO:0000256" key="7">
    <source>
        <dbReference type="HAMAP-Rule" id="MF_01374"/>
    </source>
</evidence>
<dbReference type="GO" id="GO:0046872">
    <property type="term" value="F:metal ion binding"/>
    <property type="evidence" value="ECO:0007669"/>
    <property type="project" value="UniProtKB-KW"/>
</dbReference>
<feature type="binding site" evidence="7">
    <location>
        <position position="109"/>
    </location>
    <ligand>
        <name>Zn(2+)</name>
        <dbReference type="ChEBI" id="CHEBI:29105"/>
        <label>1</label>
    </ligand>
</feature>
<feature type="binding site" evidence="7">
    <location>
        <position position="52"/>
    </location>
    <ligand>
        <name>Zn(2+)</name>
        <dbReference type="ChEBI" id="CHEBI:29105"/>
        <label>1</label>
    </ligand>
</feature>
<organism evidence="9 10">
    <name type="scientific">Stenotrophomonas acidaminiphila</name>
    <dbReference type="NCBI Taxonomy" id="128780"/>
    <lineage>
        <taxon>Bacteria</taxon>
        <taxon>Pseudomonadati</taxon>
        <taxon>Pseudomonadota</taxon>
        <taxon>Gammaproteobacteria</taxon>
        <taxon>Lysobacterales</taxon>
        <taxon>Lysobacteraceae</taxon>
        <taxon>Stenotrophomonas</taxon>
    </lineage>
</organism>
<dbReference type="InterPro" id="IPR032282">
    <property type="entry name" value="HAGH_C"/>
</dbReference>
<dbReference type="InterPro" id="IPR017782">
    <property type="entry name" value="Hydroxyacylglutathione_Hdrlase"/>
</dbReference>
<proteinExistence type="inferred from homology"/>
<evidence type="ECO:0000256" key="5">
    <source>
        <dbReference type="ARBA" id="ARBA00022801"/>
    </source>
</evidence>
<dbReference type="PIRSF" id="PIRSF005457">
    <property type="entry name" value="Glx"/>
    <property type="match status" value="1"/>
</dbReference>
<comment type="function">
    <text evidence="7">Thiolesterase that catalyzes the hydrolysis of S-D-lactoyl-glutathione to form glutathione and D-lactic acid.</text>
</comment>
<dbReference type="PANTHER" id="PTHR43705">
    <property type="entry name" value="HYDROXYACYLGLUTATHIONE HYDROLASE"/>
    <property type="match status" value="1"/>
</dbReference>
<gene>
    <name evidence="7" type="primary">gloB</name>
    <name evidence="9" type="ORF">AOT14_09570</name>
</gene>
<dbReference type="NCBIfam" id="TIGR03413">
    <property type="entry name" value="GSH_gloB"/>
    <property type="match status" value="1"/>
</dbReference>
<feature type="binding site" evidence="7">
    <location>
        <position position="126"/>
    </location>
    <ligand>
        <name>Zn(2+)</name>
        <dbReference type="ChEBI" id="CHEBI:29105"/>
        <label>1</label>
    </ligand>
</feature>
<evidence type="ECO:0000256" key="4">
    <source>
        <dbReference type="ARBA" id="ARBA00022723"/>
    </source>
</evidence>
<dbReference type="CDD" id="cd07723">
    <property type="entry name" value="hydroxyacylglutathione_hydrolase_MBL-fold"/>
    <property type="match status" value="1"/>
</dbReference>
<dbReference type="Pfam" id="PF00753">
    <property type="entry name" value="Lactamase_B"/>
    <property type="match status" value="1"/>
</dbReference>
<keyword evidence="4 7" id="KW-0479">Metal-binding</keyword>